<dbReference type="Pfam" id="PF12730">
    <property type="entry name" value="ABC2_membrane_4"/>
    <property type="match status" value="1"/>
</dbReference>
<feature type="transmembrane region" description="Helical" evidence="1">
    <location>
        <begin position="54"/>
        <end position="73"/>
    </location>
</feature>
<keyword evidence="1" id="KW-1133">Transmembrane helix</keyword>
<accession>A0A2K9P362</accession>
<feature type="transmembrane region" description="Helical" evidence="1">
    <location>
        <begin position="130"/>
        <end position="150"/>
    </location>
</feature>
<proteinExistence type="predicted"/>
<dbReference type="KEGG" id="mpec:B9O19_01500"/>
<feature type="transmembrane region" description="Helical" evidence="1">
    <location>
        <begin position="97"/>
        <end position="118"/>
    </location>
</feature>
<feature type="transmembrane region" description="Helical" evidence="1">
    <location>
        <begin position="16"/>
        <end position="34"/>
    </location>
</feature>
<organism evidence="2 3">
    <name type="scientific">Monoglobus pectinilyticus</name>
    <dbReference type="NCBI Taxonomy" id="1981510"/>
    <lineage>
        <taxon>Bacteria</taxon>
        <taxon>Bacillati</taxon>
        <taxon>Bacillota</taxon>
        <taxon>Clostridia</taxon>
        <taxon>Monoglobales</taxon>
        <taxon>Monoglobaceae</taxon>
        <taxon>Monoglobus</taxon>
    </lineage>
</organism>
<dbReference type="OrthoDB" id="3190532at2"/>
<reference evidence="2 3" key="1">
    <citation type="submission" date="2017-04" db="EMBL/GenBank/DDBJ databases">
        <title>Monoglobus pectinilyticus 14 draft genome.</title>
        <authorList>
            <person name="Kim C."/>
            <person name="Rosendale D.I."/>
            <person name="Kelly W.J."/>
            <person name="Tannock G.W."/>
            <person name="Patchett M.L."/>
            <person name="Jordens J.Z."/>
        </authorList>
    </citation>
    <scope>NUCLEOTIDE SEQUENCE [LARGE SCALE GENOMIC DNA]</scope>
    <source>
        <strain evidence="2 3">14</strain>
    </source>
</reference>
<keyword evidence="1" id="KW-0472">Membrane</keyword>
<dbReference type="EMBL" id="CP020991">
    <property type="protein sequence ID" value="AUO19660.1"/>
    <property type="molecule type" value="Genomic_DNA"/>
</dbReference>
<evidence type="ECO:0008006" key="4">
    <source>
        <dbReference type="Google" id="ProtNLM"/>
    </source>
</evidence>
<feature type="transmembrane region" description="Helical" evidence="1">
    <location>
        <begin position="162"/>
        <end position="181"/>
    </location>
</feature>
<name>A0A2K9P362_9FIRM</name>
<dbReference type="AlphaFoldDB" id="A0A2K9P362"/>
<protein>
    <recommendedName>
        <fullName evidence="4">ABC-2 family transporter protein</fullName>
    </recommendedName>
</protein>
<dbReference type="RefSeq" id="WP_102365846.1">
    <property type="nucleotide sequence ID" value="NZ_CP020991.1"/>
</dbReference>
<feature type="transmembrane region" description="Helical" evidence="1">
    <location>
        <begin position="220"/>
        <end position="238"/>
    </location>
</feature>
<gene>
    <name evidence="2" type="ORF">B9O19_01500</name>
</gene>
<sequence>MKRYLFCEYKKTRRKYIFVMAVAITAVALCWGLYGKYNESALKSGWMMMLYQLPLLNTIFMPLLSIVVASRFAGIETSMMKQLCSVMPKQRLYDAKLIYSLSIILLSLLIQFVSVYIAGRCFGFSGRFPIELYALYFMFTIVPAVEIYVFQFSVSMLFKNQAVPFFIGAIGEFIGLFALFLPQYPWIRNSVIWGHYGALQFVGGDWDKVTRISTFYLMDINWVMFAVSILLCVAFYFIGRTLFVRKEV</sequence>
<evidence type="ECO:0000313" key="3">
    <source>
        <dbReference type="Proteomes" id="UP000235589"/>
    </source>
</evidence>
<dbReference type="Proteomes" id="UP000235589">
    <property type="component" value="Chromosome"/>
</dbReference>
<evidence type="ECO:0000313" key="2">
    <source>
        <dbReference type="EMBL" id="AUO19660.1"/>
    </source>
</evidence>
<keyword evidence="1" id="KW-0812">Transmembrane</keyword>
<keyword evidence="3" id="KW-1185">Reference proteome</keyword>
<evidence type="ECO:0000256" key="1">
    <source>
        <dbReference type="SAM" id="Phobius"/>
    </source>
</evidence>
<dbReference type="GeneID" id="98062892"/>